<name>A0A0V1GMI2_TRIPS</name>
<dbReference type="AlphaFoldDB" id="A0A0V1GMI2"/>
<comment type="caution">
    <text evidence="1">The sequence shown here is derived from an EMBL/GenBank/DDBJ whole genome shotgun (WGS) entry which is preliminary data.</text>
</comment>
<organism evidence="1 2">
    <name type="scientific">Trichinella pseudospiralis</name>
    <name type="common">Parasitic roundworm</name>
    <dbReference type="NCBI Taxonomy" id="6337"/>
    <lineage>
        <taxon>Eukaryota</taxon>
        <taxon>Metazoa</taxon>
        <taxon>Ecdysozoa</taxon>
        <taxon>Nematoda</taxon>
        <taxon>Enoplea</taxon>
        <taxon>Dorylaimia</taxon>
        <taxon>Trichinellida</taxon>
        <taxon>Trichinellidae</taxon>
        <taxon>Trichinella</taxon>
    </lineage>
</organism>
<protein>
    <submittedName>
        <fullName evidence="1">Uncharacterized protein</fullName>
    </submittedName>
</protein>
<evidence type="ECO:0000313" key="2">
    <source>
        <dbReference type="Proteomes" id="UP000054826"/>
    </source>
</evidence>
<evidence type="ECO:0000313" key="1">
    <source>
        <dbReference type="EMBL" id="KRY99011.1"/>
    </source>
</evidence>
<accession>A0A0V1GMI2</accession>
<dbReference type="Proteomes" id="UP000054826">
    <property type="component" value="Unassembled WGS sequence"/>
</dbReference>
<gene>
    <name evidence="1" type="ORF">T4C_7965</name>
</gene>
<reference evidence="1 2" key="1">
    <citation type="submission" date="2015-01" db="EMBL/GenBank/DDBJ databases">
        <title>Evolution of Trichinella species and genotypes.</title>
        <authorList>
            <person name="Korhonen P.K."/>
            <person name="Edoardo P."/>
            <person name="Giuseppe L.R."/>
            <person name="Gasser R.B."/>
        </authorList>
    </citation>
    <scope>NUCLEOTIDE SEQUENCE [LARGE SCALE GENOMIC DNA]</scope>
    <source>
        <strain evidence="1">ISS176</strain>
    </source>
</reference>
<dbReference type="EMBL" id="JYDV01001649">
    <property type="protein sequence ID" value="KRY99011.1"/>
    <property type="molecule type" value="Genomic_DNA"/>
</dbReference>
<proteinExistence type="predicted"/>
<sequence length="31" mass="3589">MLILCDIATHSIANCDISYESVHNLRFSKFF</sequence>